<keyword evidence="2" id="KW-1185">Reference proteome</keyword>
<organism evidence="1 2">
    <name type="scientific">Austropuccinia psidii MF-1</name>
    <dbReference type="NCBI Taxonomy" id="1389203"/>
    <lineage>
        <taxon>Eukaryota</taxon>
        <taxon>Fungi</taxon>
        <taxon>Dikarya</taxon>
        <taxon>Basidiomycota</taxon>
        <taxon>Pucciniomycotina</taxon>
        <taxon>Pucciniomycetes</taxon>
        <taxon>Pucciniales</taxon>
        <taxon>Sphaerophragmiaceae</taxon>
        <taxon>Austropuccinia</taxon>
    </lineage>
</organism>
<evidence type="ECO:0000313" key="1">
    <source>
        <dbReference type="EMBL" id="MBW0476281.1"/>
    </source>
</evidence>
<evidence type="ECO:0000313" key="2">
    <source>
        <dbReference type="Proteomes" id="UP000765509"/>
    </source>
</evidence>
<gene>
    <name evidence="1" type="ORF">O181_015996</name>
</gene>
<protein>
    <submittedName>
        <fullName evidence="1">Uncharacterized protein</fullName>
    </submittedName>
</protein>
<proteinExistence type="predicted"/>
<dbReference type="EMBL" id="AVOT02004409">
    <property type="protein sequence ID" value="MBW0476281.1"/>
    <property type="molecule type" value="Genomic_DNA"/>
</dbReference>
<name>A0A9Q3C0W2_9BASI</name>
<reference evidence="1" key="1">
    <citation type="submission" date="2021-03" db="EMBL/GenBank/DDBJ databases">
        <title>Draft genome sequence of rust myrtle Austropuccinia psidii MF-1, a brazilian biotype.</title>
        <authorList>
            <person name="Quecine M.C."/>
            <person name="Pachon D.M.R."/>
            <person name="Bonatelli M.L."/>
            <person name="Correr F.H."/>
            <person name="Franceschini L.M."/>
            <person name="Leite T.F."/>
            <person name="Margarido G.R.A."/>
            <person name="Almeida C.A."/>
            <person name="Ferrarezi J.A."/>
            <person name="Labate C.A."/>
        </authorList>
    </citation>
    <scope>NUCLEOTIDE SEQUENCE</scope>
    <source>
        <strain evidence="1">MF-1</strain>
    </source>
</reference>
<sequence>MLDGGNIELYTIIHYLPPENKWRPFQDPILPSQVMSQSLNLVQKKISRDSSCKFMVFPRKPFVDTNHLNLQVLVISIKKYPSREYWPSIIQGKFQEVVVIKIRSKGIKRARTPWTTQLVHTGCIQATCIALALFGQSILHCNKTRHTAQL</sequence>
<comment type="caution">
    <text evidence="1">The sequence shown here is derived from an EMBL/GenBank/DDBJ whole genome shotgun (WGS) entry which is preliminary data.</text>
</comment>
<dbReference type="AlphaFoldDB" id="A0A9Q3C0W2"/>
<accession>A0A9Q3C0W2</accession>
<dbReference type="Proteomes" id="UP000765509">
    <property type="component" value="Unassembled WGS sequence"/>
</dbReference>